<evidence type="ECO:0000313" key="8">
    <source>
        <dbReference type="EMBL" id="PMR78437.1"/>
    </source>
</evidence>
<accession>A0A2N7UDD9</accession>
<comment type="caution">
    <text evidence="8">The sequence shown here is derived from an EMBL/GenBank/DDBJ whole genome shotgun (WGS) entry which is preliminary data.</text>
</comment>
<keyword evidence="3 7" id="KW-0812">Transmembrane</keyword>
<feature type="transmembrane region" description="Helical" evidence="7">
    <location>
        <begin position="45"/>
        <end position="63"/>
    </location>
</feature>
<feature type="region of interest" description="Disordered" evidence="6">
    <location>
        <begin position="335"/>
        <end position="373"/>
    </location>
</feature>
<keyword evidence="5 7" id="KW-0472">Membrane</keyword>
<dbReference type="Proteomes" id="UP000235547">
    <property type="component" value="Unassembled WGS sequence"/>
</dbReference>
<protein>
    <recommendedName>
        <fullName evidence="10">Lysylphosphatidylglycerol synthetase family protein</fullName>
    </recommendedName>
</protein>
<evidence type="ECO:0000256" key="2">
    <source>
        <dbReference type="ARBA" id="ARBA00022475"/>
    </source>
</evidence>
<dbReference type="PANTHER" id="PTHR40277">
    <property type="entry name" value="BLL5419 PROTEIN"/>
    <property type="match status" value="1"/>
</dbReference>
<evidence type="ECO:0000256" key="1">
    <source>
        <dbReference type="ARBA" id="ARBA00004651"/>
    </source>
</evidence>
<feature type="transmembrane region" description="Helical" evidence="7">
    <location>
        <begin position="208"/>
        <end position="226"/>
    </location>
</feature>
<dbReference type="PANTHER" id="PTHR40277:SF1">
    <property type="entry name" value="BLL5419 PROTEIN"/>
    <property type="match status" value="1"/>
</dbReference>
<gene>
    <name evidence="8" type="ORF">C1H70_16965</name>
</gene>
<sequence>MSARWQRISRYSRPLMGALLLGALWWWFEPSRILAEVRRLSSGWAGLALLLTLPPLVLSAWRWRLTARLLGLGLGWRDALREYYLALFLNQMLPGGVAGDAARAWRHSRASGQRGSAWRAVIIERVSGQLAMAVLTVAVLVASPLWHGLLGDLLEAMTAGHILVSSLCMVTAGLLVGWVWRHPPAALRGFGADLKRSLLATSVWPKQLGGSLVVVISYALVFTCAARSIGVELGVGTLLALTPPVLLAMLIPLSVAGWGVREGAAALIWGLAGLPPAQGVAVSMAYGVLVLLASLPGGLLLLNRALHPARRGSGSGSGGGAPAVQVEQVQVEQGVVTAGEGARQRSTRVVESRNGRQAQPRASGTDQQRRHQQVQAIENVGVQKARHGDAAAFDQHSGEAALGQHREYRSRVESPMGNGQGDALHMGGGLADRRHAFPVQVQCRGRVVPQQGDVGRHTATRVENHPHRIGPRDMTHGQLGVVFTCGTGTYHHGIDQCAQAVQVDPALEPIDVVGVTALGGDSPIQALPELGHRQWPAMGRNVRQAIQQHSGVITHRSPGMPAGAGKRKTVHAGRVSMGDGNQCLPGQGLGQQRFGGGHVGSVSGVRCHHAM</sequence>
<name>A0A2N7UDD9_9GAMM</name>
<dbReference type="Pfam" id="PF03706">
    <property type="entry name" value="LPG_synthase_TM"/>
    <property type="match status" value="1"/>
</dbReference>
<keyword evidence="9" id="KW-1185">Reference proteome</keyword>
<dbReference type="GO" id="GO:0005886">
    <property type="term" value="C:plasma membrane"/>
    <property type="evidence" value="ECO:0007669"/>
    <property type="project" value="UniProtKB-SubCell"/>
</dbReference>
<feature type="transmembrane region" description="Helical" evidence="7">
    <location>
        <begin position="158"/>
        <end position="180"/>
    </location>
</feature>
<dbReference type="EMBL" id="PNRG01000033">
    <property type="protein sequence ID" value="PMR78437.1"/>
    <property type="molecule type" value="Genomic_DNA"/>
</dbReference>
<evidence type="ECO:0000256" key="7">
    <source>
        <dbReference type="SAM" id="Phobius"/>
    </source>
</evidence>
<keyword evidence="4 7" id="KW-1133">Transmembrane helix</keyword>
<feature type="transmembrane region" description="Helical" evidence="7">
    <location>
        <begin position="126"/>
        <end position="146"/>
    </location>
</feature>
<dbReference type="InterPro" id="IPR022791">
    <property type="entry name" value="L-PG_synthase/AglD"/>
</dbReference>
<evidence type="ECO:0000313" key="9">
    <source>
        <dbReference type="Proteomes" id="UP000235547"/>
    </source>
</evidence>
<organism evidence="8 9">
    <name type="scientific">Halomonas urumqiensis</name>
    <dbReference type="NCBI Taxonomy" id="1684789"/>
    <lineage>
        <taxon>Bacteria</taxon>
        <taxon>Pseudomonadati</taxon>
        <taxon>Pseudomonadota</taxon>
        <taxon>Gammaproteobacteria</taxon>
        <taxon>Oceanospirillales</taxon>
        <taxon>Halomonadaceae</taxon>
        <taxon>Halomonas</taxon>
    </lineage>
</organism>
<reference evidence="8 9" key="1">
    <citation type="submission" date="2018-01" db="EMBL/GenBank/DDBJ databases">
        <title>Halomonas endophytica sp. nov., isolated from storage liquid in the stems of Populus euphratica.</title>
        <authorList>
            <person name="Chen C."/>
        </authorList>
    </citation>
    <scope>NUCLEOTIDE SEQUENCE [LARGE SCALE GENOMIC DNA]</scope>
    <source>
        <strain evidence="8 9">BZ-SZ-XJ27</strain>
    </source>
</reference>
<feature type="transmembrane region" description="Helical" evidence="7">
    <location>
        <begin position="280"/>
        <end position="302"/>
    </location>
</feature>
<evidence type="ECO:0000256" key="6">
    <source>
        <dbReference type="SAM" id="MobiDB-lite"/>
    </source>
</evidence>
<feature type="compositionally biased region" description="Polar residues" evidence="6">
    <location>
        <begin position="355"/>
        <end position="366"/>
    </location>
</feature>
<evidence type="ECO:0000256" key="3">
    <source>
        <dbReference type="ARBA" id="ARBA00022692"/>
    </source>
</evidence>
<dbReference type="AlphaFoldDB" id="A0A2N7UDD9"/>
<keyword evidence="2" id="KW-1003">Cell membrane</keyword>
<proteinExistence type="predicted"/>
<evidence type="ECO:0008006" key="10">
    <source>
        <dbReference type="Google" id="ProtNLM"/>
    </source>
</evidence>
<comment type="subcellular location">
    <subcellularLocation>
        <location evidence="1">Cell membrane</location>
        <topology evidence="1">Multi-pass membrane protein</topology>
    </subcellularLocation>
</comment>
<evidence type="ECO:0000256" key="5">
    <source>
        <dbReference type="ARBA" id="ARBA00023136"/>
    </source>
</evidence>
<feature type="transmembrane region" description="Helical" evidence="7">
    <location>
        <begin position="238"/>
        <end position="260"/>
    </location>
</feature>
<evidence type="ECO:0000256" key="4">
    <source>
        <dbReference type="ARBA" id="ARBA00022989"/>
    </source>
</evidence>
<dbReference type="OrthoDB" id="9126302at2"/>